<dbReference type="Pfam" id="PF04964">
    <property type="entry name" value="Flp_Fap"/>
    <property type="match status" value="1"/>
</dbReference>
<keyword evidence="1" id="KW-1133">Transmembrane helix</keyword>
<sequence length="72" mass="7395">MTSPPSGGLGEDNSVNKLVARLRRDEGASAVEYGLLVALIAVVIAATVFALGGALDEKFGDVRDCVTATENC</sequence>
<gene>
    <name evidence="2" type="ORF">GSF22_09455</name>
</gene>
<organism evidence="2 3">
    <name type="scientific">Micromonospora echinofusca</name>
    <dbReference type="NCBI Taxonomy" id="47858"/>
    <lineage>
        <taxon>Bacteria</taxon>
        <taxon>Bacillati</taxon>
        <taxon>Actinomycetota</taxon>
        <taxon>Actinomycetes</taxon>
        <taxon>Micromonosporales</taxon>
        <taxon>Micromonosporaceae</taxon>
        <taxon>Micromonospora</taxon>
    </lineage>
</organism>
<evidence type="ECO:0000313" key="2">
    <source>
        <dbReference type="EMBL" id="MBO4206231.1"/>
    </source>
</evidence>
<keyword evidence="1" id="KW-0812">Transmembrane</keyword>
<comment type="caution">
    <text evidence="2">The sequence shown here is derived from an EMBL/GenBank/DDBJ whole genome shotgun (WGS) entry which is preliminary data.</text>
</comment>
<accession>A0ABS3VP07</accession>
<protein>
    <submittedName>
        <fullName evidence="2">Flp family type IVb pilin</fullName>
    </submittedName>
</protein>
<dbReference type="Proteomes" id="UP000823521">
    <property type="component" value="Unassembled WGS sequence"/>
</dbReference>
<evidence type="ECO:0000313" key="3">
    <source>
        <dbReference type="Proteomes" id="UP000823521"/>
    </source>
</evidence>
<proteinExistence type="predicted"/>
<dbReference type="InterPro" id="IPR007047">
    <property type="entry name" value="Flp_Fap"/>
</dbReference>
<evidence type="ECO:0000256" key="1">
    <source>
        <dbReference type="SAM" id="Phobius"/>
    </source>
</evidence>
<keyword evidence="1" id="KW-0472">Membrane</keyword>
<dbReference type="EMBL" id="WVUH01000057">
    <property type="protein sequence ID" value="MBO4206231.1"/>
    <property type="molecule type" value="Genomic_DNA"/>
</dbReference>
<name>A0ABS3VP07_MICEH</name>
<keyword evidence="3" id="KW-1185">Reference proteome</keyword>
<feature type="transmembrane region" description="Helical" evidence="1">
    <location>
        <begin position="33"/>
        <end position="55"/>
    </location>
</feature>
<reference evidence="2 3" key="1">
    <citation type="submission" date="2019-12" db="EMBL/GenBank/DDBJ databases">
        <title>Whole genome sequencing of endophytic Actinobacterium Micromonospora sp. MPMI6T.</title>
        <authorList>
            <person name="Evv R."/>
            <person name="Podile A.R."/>
        </authorList>
    </citation>
    <scope>NUCLEOTIDE SEQUENCE [LARGE SCALE GENOMIC DNA]</scope>
    <source>
        <strain evidence="2 3">MPMI6</strain>
    </source>
</reference>